<keyword evidence="4" id="KW-1185">Reference proteome</keyword>
<dbReference type="InterPro" id="IPR001466">
    <property type="entry name" value="Beta-lactam-related"/>
</dbReference>
<dbReference type="GO" id="GO:0016787">
    <property type="term" value="F:hydrolase activity"/>
    <property type="evidence" value="ECO:0007669"/>
    <property type="project" value="UniProtKB-KW"/>
</dbReference>
<name>A0ABV7Y353_9FLAO</name>
<dbReference type="InterPro" id="IPR050491">
    <property type="entry name" value="AmpC-like"/>
</dbReference>
<dbReference type="PANTHER" id="PTHR46825">
    <property type="entry name" value="D-ALANYL-D-ALANINE-CARBOXYPEPTIDASE/ENDOPEPTIDASE AMPH"/>
    <property type="match status" value="1"/>
</dbReference>
<evidence type="ECO:0000256" key="1">
    <source>
        <dbReference type="SAM" id="SignalP"/>
    </source>
</evidence>
<feature type="signal peptide" evidence="1">
    <location>
        <begin position="1"/>
        <end position="18"/>
    </location>
</feature>
<sequence>MKIKLLFVLACLAQLCHAQIEGTWNGELDTQSMKLPVIFKISKNTKGYTTTLISPKQSPKEIPTDKTDFSNNELSLEIESINAGYKGIYKTDHFEGNFIQNGKNMVLNLYRESKPESTDIPYLNGKAINTQKIDDFLNYMVQNNKEIGSIAIFRNGVSIYKRNFGQNLLPANTTYDQNTGYQIGSISKLITAVMLLQLIEKGKLNLADPLSKFYPEIPNAKNITIQTMLNHTSGLGDYVGESIKDNWLLGKAVGDKAIIEVIKKEGVKSKPGEKFRYSNSAYFLLSRILEKIHNKPYNEILKENILEKASMPNTFSVLDNPKNIFKSYEFKKDTWTEVKDFDFHNCIGLGDITSTPEDLNNFINALFDGTFIKKETVDMMISNPKEKLFGLGIIKMPFYNILSYGHGGTTTGSHSIVSFEPTEQLSYAVTINGKNFSQNSFYIGIMNLIYGRDYQYPVFNNAKIPVADLEKYVGDYTSKDISLGLKILIKDDALYAQGNSQPEFPLTAVEKDQFTFEKAGLKISFMPDNKELKLTQGGKTYLFNKKISTQ</sequence>
<keyword evidence="1" id="KW-0732">Signal</keyword>
<dbReference type="Pfam" id="PF00144">
    <property type="entry name" value="Beta-lactamase"/>
    <property type="match status" value="1"/>
</dbReference>
<organism evidence="3 4">
    <name type="scientific">Chryseobacterium tructae</name>
    <dbReference type="NCBI Taxonomy" id="1037380"/>
    <lineage>
        <taxon>Bacteria</taxon>
        <taxon>Pseudomonadati</taxon>
        <taxon>Bacteroidota</taxon>
        <taxon>Flavobacteriia</taxon>
        <taxon>Flavobacteriales</taxon>
        <taxon>Weeksellaceae</taxon>
        <taxon>Chryseobacterium group</taxon>
        <taxon>Chryseobacterium</taxon>
    </lineage>
</organism>
<dbReference type="PANTHER" id="PTHR46825:SF9">
    <property type="entry name" value="BETA-LACTAMASE-RELATED DOMAIN-CONTAINING PROTEIN"/>
    <property type="match status" value="1"/>
</dbReference>
<evidence type="ECO:0000259" key="2">
    <source>
        <dbReference type="Pfam" id="PF00144"/>
    </source>
</evidence>
<dbReference type="RefSeq" id="WP_290300383.1">
    <property type="nucleotide sequence ID" value="NZ_JAUFQR010000001.1"/>
</dbReference>
<keyword evidence="3" id="KW-0378">Hydrolase</keyword>
<dbReference type="SUPFAM" id="SSF56601">
    <property type="entry name" value="beta-lactamase/transpeptidase-like"/>
    <property type="match status" value="1"/>
</dbReference>
<feature type="chain" id="PRO_5045730757" evidence="1">
    <location>
        <begin position="19"/>
        <end position="550"/>
    </location>
</feature>
<accession>A0ABV7Y353</accession>
<gene>
    <name evidence="3" type="ORF">ACFONJ_21080</name>
</gene>
<evidence type="ECO:0000313" key="4">
    <source>
        <dbReference type="Proteomes" id="UP001595735"/>
    </source>
</evidence>
<feature type="domain" description="Beta-lactamase-related" evidence="2">
    <location>
        <begin position="149"/>
        <end position="435"/>
    </location>
</feature>
<dbReference type="EC" id="3.-.-.-" evidence="3"/>
<reference evidence="4" key="1">
    <citation type="journal article" date="2019" name="Int. J. Syst. Evol. Microbiol.">
        <title>The Global Catalogue of Microorganisms (GCM) 10K type strain sequencing project: providing services to taxonomists for standard genome sequencing and annotation.</title>
        <authorList>
            <consortium name="The Broad Institute Genomics Platform"/>
            <consortium name="The Broad Institute Genome Sequencing Center for Infectious Disease"/>
            <person name="Wu L."/>
            <person name="Ma J."/>
        </authorList>
    </citation>
    <scope>NUCLEOTIDE SEQUENCE [LARGE SCALE GENOMIC DNA]</scope>
    <source>
        <strain evidence="4">CECT 7798</strain>
    </source>
</reference>
<dbReference type="EMBL" id="JBHRYO010000002">
    <property type="protein sequence ID" value="MFC3758483.1"/>
    <property type="molecule type" value="Genomic_DNA"/>
</dbReference>
<dbReference type="InterPro" id="IPR012338">
    <property type="entry name" value="Beta-lactam/transpept-like"/>
</dbReference>
<dbReference type="Gene3D" id="3.40.710.10">
    <property type="entry name" value="DD-peptidase/beta-lactamase superfamily"/>
    <property type="match status" value="1"/>
</dbReference>
<comment type="caution">
    <text evidence="3">The sequence shown here is derived from an EMBL/GenBank/DDBJ whole genome shotgun (WGS) entry which is preliminary data.</text>
</comment>
<evidence type="ECO:0000313" key="3">
    <source>
        <dbReference type="EMBL" id="MFC3758483.1"/>
    </source>
</evidence>
<dbReference type="Proteomes" id="UP001595735">
    <property type="component" value="Unassembled WGS sequence"/>
</dbReference>
<protein>
    <submittedName>
        <fullName evidence="3">Serine hydrolase domain-containing protein</fullName>
        <ecNumber evidence="3">3.-.-.-</ecNumber>
    </submittedName>
</protein>
<proteinExistence type="predicted"/>